<dbReference type="InterPro" id="IPR047650">
    <property type="entry name" value="Transpos_IS110"/>
</dbReference>
<name>A0A6C1B871_9RHOO</name>
<dbReference type="KEGG" id="azq:G3580_19290"/>
<accession>A0A6C1B871</accession>
<evidence type="ECO:0000259" key="1">
    <source>
        <dbReference type="Pfam" id="PF01548"/>
    </source>
</evidence>
<dbReference type="AlphaFoldDB" id="A0A6C1B871"/>
<gene>
    <name evidence="3" type="ORF">G3580_19290</name>
</gene>
<sequence>MNRSISQCFGVDVSKAELVIGDNTSERIVKIANRSEAIRGWLRRLPENCHIGMEATGTYHVALADLAHERGHRVYVLNPRSVAVYLKGLRSRGKTDILDARGITRFVERETDELEPYEPPTVLQRSIRTLLHRRHQVVKQRAAMRLSCQHLDVSVRATFTPLLNAFDQCLRNIDIKLRQMVRSDPTLHQLERNLRTIPGVGPLVGTALALRLSRHPYRNSDALVAALGMDPRPCQSGTSEGVRHLSKQGNGEERRLIYMAAVSACKTAHWRAKFENLLTRGNPTTAALCIIARKLLRIAFAINRSSEPYREELGVQTCSAS</sequence>
<evidence type="ECO:0000313" key="3">
    <source>
        <dbReference type="EMBL" id="QID19573.1"/>
    </source>
</evidence>
<dbReference type="GO" id="GO:0006313">
    <property type="term" value="P:DNA transposition"/>
    <property type="evidence" value="ECO:0007669"/>
    <property type="project" value="InterPro"/>
</dbReference>
<dbReference type="Pfam" id="PF02371">
    <property type="entry name" value="Transposase_20"/>
    <property type="match status" value="1"/>
</dbReference>
<dbReference type="GO" id="GO:0004803">
    <property type="term" value="F:transposase activity"/>
    <property type="evidence" value="ECO:0007669"/>
    <property type="project" value="InterPro"/>
</dbReference>
<feature type="domain" description="Transposase IS116/IS110/IS902 C-terminal" evidence="2">
    <location>
        <begin position="192"/>
        <end position="271"/>
    </location>
</feature>
<reference evidence="3 4" key="1">
    <citation type="submission" date="2020-02" db="EMBL/GenBank/DDBJ databases">
        <title>Nitrogenibacter mangrovi gen. nov., sp. nov. isolated from mangrove sediment, a denitrifying betaproteobacterium.</title>
        <authorList>
            <person name="Liao H."/>
            <person name="Tian Y."/>
        </authorList>
    </citation>
    <scope>NUCLEOTIDE SEQUENCE [LARGE SCALE GENOMIC DNA]</scope>
    <source>
        <strain evidence="3 4">M9-3-2</strain>
    </source>
</reference>
<dbReference type="EMBL" id="CP048836">
    <property type="protein sequence ID" value="QID19573.1"/>
    <property type="molecule type" value="Genomic_DNA"/>
</dbReference>
<dbReference type="Pfam" id="PF01548">
    <property type="entry name" value="DEDD_Tnp_IS110"/>
    <property type="match status" value="1"/>
</dbReference>
<dbReference type="InterPro" id="IPR003346">
    <property type="entry name" value="Transposase_20"/>
</dbReference>
<feature type="domain" description="Transposase IS110-like N-terminal" evidence="1">
    <location>
        <begin position="10"/>
        <end position="144"/>
    </location>
</feature>
<keyword evidence="4" id="KW-1185">Reference proteome</keyword>
<dbReference type="Proteomes" id="UP000501991">
    <property type="component" value="Chromosome"/>
</dbReference>
<dbReference type="NCBIfam" id="NF033542">
    <property type="entry name" value="transpos_IS110"/>
    <property type="match status" value="1"/>
</dbReference>
<dbReference type="PANTHER" id="PTHR33055">
    <property type="entry name" value="TRANSPOSASE FOR INSERTION SEQUENCE ELEMENT IS1111A"/>
    <property type="match status" value="1"/>
</dbReference>
<proteinExistence type="predicted"/>
<dbReference type="PANTHER" id="PTHR33055:SF3">
    <property type="entry name" value="PUTATIVE TRANSPOSASE FOR IS117-RELATED"/>
    <property type="match status" value="1"/>
</dbReference>
<protein>
    <submittedName>
        <fullName evidence="3">IS110 family transposase</fullName>
    </submittedName>
</protein>
<evidence type="ECO:0000313" key="4">
    <source>
        <dbReference type="Proteomes" id="UP000501991"/>
    </source>
</evidence>
<dbReference type="InterPro" id="IPR002525">
    <property type="entry name" value="Transp_IS110-like_N"/>
</dbReference>
<evidence type="ECO:0000259" key="2">
    <source>
        <dbReference type="Pfam" id="PF02371"/>
    </source>
</evidence>
<organism evidence="3 4">
    <name type="scientific">Nitrogeniibacter mangrovi</name>
    <dbReference type="NCBI Taxonomy" id="2016596"/>
    <lineage>
        <taxon>Bacteria</taxon>
        <taxon>Pseudomonadati</taxon>
        <taxon>Pseudomonadota</taxon>
        <taxon>Betaproteobacteria</taxon>
        <taxon>Rhodocyclales</taxon>
        <taxon>Zoogloeaceae</taxon>
        <taxon>Nitrogeniibacter</taxon>
    </lineage>
</organism>
<dbReference type="RefSeq" id="WP_173768317.1">
    <property type="nucleotide sequence ID" value="NZ_CP048836.1"/>
</dbReference>
<dbReference type="GO" id="GO:0003677">
    <property type="term" value="F:DNA binding"/>
    <property type="evidence" value="ECO:0007669"/>
    <property type="project" value="InterPro"/>
</dbReference>